<gene>
    <name evidence="3" type="ORF">CASFOL_031144</name>
</gene>
<reference evidence="4" key="1">
    <citation type="journal article" date="2024" name="IScience">
        <title>Strigolactones Initiate the Formation of Haustorium-like Structures in Castilleja.</title>
        <authorList>
            <person name="Buerger M."/>
            <person name="Peterson D."/>
            <person name="Chory J."/>
        </authorList>
    </citation>
    <scope>NUCLEOTIDE SEQUENCE [LARGE SCALE GENOMIC DNA]</scope>
</reference>
<accession>A0ABD3C5S9</accession>
<feature type="domain" description="Thioesterase" evidence="2">
    <location>
        <begin position="83"/>
        <end position="157"/>
    </location>
</feature>
<dbReference type="PANTHER" id="PTHR21660:SF12">
    <property type="entry name" value="OS07G0462700 PROTEIN"/>
    <property type="match status" value="1"/>
</dbReference>
<comment type="similarity">
    <text evidence="1">Belongs to the thioesterase PaaI family.</text>
</comment>
<dbReference type="CDD" id="cd03443">
    <property type="entry name" value="PaaI_thioesterase"/>
    <property type="match status" value="1"/>
</dbReference>
<dbReference type="InterPro" id="IPR029069">
    <property type="entry name" value="HotDog_dom_sf"/>
</dbReference>
<organism evidence="3 4">
    <name type="scientific">Castilleja foliolosa</name>
    <dbReference type="NCBI Taxonomy" id="1961234"/>
    <lineage>
        <taxon>Eukaryota</taxon>
        <taxon>Viridiplantae</taxon>
        <taxon>Streptophyta</taxon>
        <taxon>Embryophyta</taxon>
        <taxon>Tracheophyta</taxon>
        <taxon>Spermatophyta</taxon>
        <taxon>Magnoliopsida</taxon>
        <taxon>eudicotyledons</taxon>
        <taxon>Gunneridae</taxon>
        <taxon>Pentapetalae</taxon>
        <taxon>asterids</taxon>
        <taxon>lamiids</taxon>
        <taxon>Lamiales</taxon>
        <taxon>Orobanchaceae</taxon>
        <taxon>Pedicularideae</taxon>
        <taxon>Castillejinae</taxon>
        <taxon>Castilleja</taxon>
    </lineage>
</organism>
<keyword evidence="4" id="KW-1185">Reference proteome</keyword>
<dbReference type="InterPro" id="IPR039298">
    <property type="entry name" value="ACOT13"/>
</dbReference>
<evidence type="ECO:0000256" key="1">
    <source>
        <dbReference type="ARBA" id="ARBA00008324"/>
    </source>
</evidence>
<evidence type="ECO:0000313" key="3">
    <source>
        <dbReference type="EMBL" id="KAL3624476.1"/>
    </source>
</evidence>
<evidence type="ECO:0000313" key="4">
    <source>
        <dbReference type="Proteomes" id="UP001632038"/>
    </source>
</evidence>
<protein>
    <recommendedName>
        <fullName evidence="2">Thioesterase domain-containing protein</fullName>
    </recommendedName>
</protein>
<name>A0ABD3C5S9_9LAMI</name>
<dbReference type="Proteomes" id="UP001632038">
    <property type="component" value="Unassembled WGS sequence"/>
</dbReference>
<dbReference type="Pfam" id="PF03061">
    <property type="entry name" value="4HBT"/>
    <property type="match status" value="1"/>
</dbReference>
<comment type="caution">
    <text evidence="3">The sequence shown here is derived from an EMBL/GenBank/DDBJ whole genome shotgun (WGS) entry which is preliminary data.</text>
</comment>
<dbReference type="SUPFAM" id="SSF54637">
    <property type="entry name" value="Thioesterase/thiol ester dehydrase-isomerase"/>
    <property type="match status" value="1"/>
</dbReference>
<dbReference type="Gene3D" id="3.10.129.10">
    <property type="entry name" value="Hotdog Thioesterase"/>
    <property type="match status" value="1"/>
</dbReference>
<evidence type="ECO:0000259" key="2">
    <source>
        <dbReference type="Pfam" id="PF03061"/>
    </source>
</evidence>
<dbReference type="PANTHER" id="PTHR21660">
    <property type="entry name" value="THIOESTERASE SUPERFAMILY MEMBER-RELATED"/>
    <property type="match status" value="1"/>
</dbReference>
<dbReference type="InterPro" id="IPR006683">
    <property type="entry name" value="Thioestr_dom"/>
</dbReference>
<dbReference type="EMBL" id="JAVIJP010000053">
    <property type="protein sequence ID" value="KAL3624476.1"/>
    <property type="molecule type" value="Genomic_DNA"/>
</dbReference>
<proteinExistence type="inferred from homology"/>
<dbReference type="AlphaFoldDB" id="A0ABD3C5S9"/>
<sequence length="175" mass="18923">MVTTNETPISAAVKVSDDIRPEEYKAINLFFNRTGAVDKIKPEHNVKDSFSSLVGGVLKVISIERGKISCVLDLKPPILNAYSIMHGGAVAAVAARLATACVRTVIEKEKDIFLSELSISYLSAAPNNNKLVIDGSVIRSGRNLTVVAVNFRLKESGRLAFTSHATFYNMPVSSL</sequence>